<dbReference type="AlphaFoldDB" id="A0A2S0P9Z7"/>
<dbReference type="InterPro" id="IPR000878">
    <property type="entry name" value="4pyrrol_Mease"/>
</dbReference>
<dbReference type="GO" id="GO:0043115">
    <property type="term" value="F:precorrin-2 dehydrogenase activity"/>
    <property type="evidence" value="ECO:0007669"/>
    <property type="project" value="UniProtKB-EC"/>
</dbReference>
<dbReference type="STRING" id="1122240.GCA_000620105_03421"/>
<keyword evidence="7" id="KW-0511">Multifunctional enzyme</keyword>
<keyword evidence="3" id="KW-0560">Oxidoreductase</keyword>
<evidence type="ECO:0000313" key="12">
    <source>
        <dbReference type="EMBL" id="AVY94152.1"/>
    </source>
</evidence>
<dbReference type="Pfam" id="PF14824">
    <property type="entry name" value="Sirohm_synth_M"/>
    <property type="match status" value="1"/>
</dbReference>
<dbReference type="GO" id="GO:0008168">
    <property type="term" value="F:methyltransferase activity"/>
    <property type="evidence" value="ECO:0007669"/>
    <property type="project" value="InterPro"/>
</dbReference>
<name>A0A2S0P9Z7_9NEIS</name>
<dbReference type="InterPro" id="IPR014777">
    <property type="entry name" value="4pyrrole_Mease_sub1"/>
</dbReference>
<dbReference type="Pfam" id="PF10414">
    <property type="entry name" value="CysG_dimeriser"/>
    <property type="match status" value="1"/>
</dbReference>
<feature type="domain" description="Siroheme synthase central" evidence="11">
    <location>
        <begin position="126"/>
        <end position="151"/>
    </location>
</feature>
<evidence type="ECO:0000256" key="8">
    <source>
        <dbReference type="ARBA" id="ARBA00047561"/>
    </source>
</evidence>
<dbReference type="Gene3D" id="1.10.8.210">
    <property type="entry name" value="Sirohaem synthase, dimerisation domain"/>
    <property type="match status" value="1"/>
</dbReference>
<comment type="catalytic activity">
    <reaction evidence="8">
        <text>precorrin-2 + NAD(+) = sirohydrochlorin + NADH + 2 H(+)</text>
        <dbReference type="Rhea" id="RHEA:15613"/>
        <dbReference type="ChEBI" id="CHEBI:15378"/>
        <dbReference type="ChEBI" id="CHEBI:57540"/>
        <dbReference type="ChEBI" id="CHEBI:57945"/>
        <dbReference type="ChEBI" id="CHEBI:58351"/>
        <dbReference type="ChEBI" id="CHEBI:58827"/>
        <dbReference type="EC" id="1.3.1.76"/>
    </reaction>
</comment>
<evidence type="ECO:0000256" key="3">
    <source>
        <dbReference type="ARBA" id="ARBA00023002"/>
    </source>
</evidence>
<evidence type="ECO:0000313" key="13">
    <source>
        <dbReference type="Proteomes" id="UP000244173"/>
    </source>
</evidence>
<dbReference type="SUPFAM" id="SSF75615">
    <property type="entry name" value="Siroheme synthase middle domains-like"/>
    <property type="match status" value="1"/>
</dbReference>
<dbReference type="PANTHER" id="PTHR35330:SF1">
    <property type="entry name" value="SIROHEME BIOSYNTHESIS PROTEIN MET8"/>
    <property type="match status" value="1"/>
</dbReference>
<dbReference type="FunFam" id="3.30.160.110:FF:000001">
    <property type="entry name" value="Siroheme synthase"/>
    <property type="match status" value="1"/>
</dbReference>
<gene>
    <name evidence="12" type="ORF">DAI18_08920</name>
</gene>
<accession>A0A2S0P9Z7</accession>
<dbReference type="EC" id="1.3.1.76" evidence="2"/>
<evidence type="ECO:0000256" key="7">
    <source>
        <dbReference type="ARBA" id="ARBA00023268"/>
    </source>
</evidence>
<evidence type="ECO:0000256" key="5">
    <source>
        <dbReference type="ARBA" id="ARBA00023239"/>
    </source>
</evidence>
<proteinExistence type="predicted"/>
<dbReference type="Proteomes" id="UP000244173">
    <property type="component" value="Chromosome"/>
</dbReference>
<comment type="pathway">
    <text evidence="1">Porphyrin-containing compound metabolism; siroheme biosynthesis; sirohydrochlorin from precorrin-2: step 1/1.</text>
</comment>
<keyword evidence="5" id="KW-0456">Lyase</keyword>
<keyword evidence="6" id="KW-0627">Porphyrin biosynthesis</keyword>
<dbReference type="EMBL" id="CP028519">
    <property type="protein sequence ID" value="AVY94152.1"/>
    <property type="molecule type" value="Genomic_DNA"/>
</dbReference>
<feature type="domain" description="Tetrapyrrole methylase" evidence="9">
    <location>
        <begin position="226"/>
        <end position="304"/>
    </location>
</feature>
<dbReference type="InterPro" id="IPR028161">
    <property type="entry name" value="Met8-like"/>
</dbReference>
<dbReference type="GO" id="GO:0004325">
    <property type="term" value="F:ferrochelatase activity"/>
    <property type="evidence" value="ECO:0007669"/>
    <property type="project" value="InterPro"/>
</dbReference>
<evidence type="ECO:0000259" key="10">
    <source>
        <dbReference type="Pfam" id="PF10414"/>
    </source>
</evidence>
<evidence type="ECO:0000256" key="4">
    <source>
        <dbReference type="ARBA" id="ARBA00023027"/>
    </source>
</evidence>
<dbReference type="SUPFAM" id="SSF53790">
    <property type="entry name" value="Tetrapyrrole methylase"/>
    <property type="match status" value="1"/>
</dbReference>
<sequence>MRPMQYLPVFFDLRDRPVTVIGGGAVAMRKIRLLLACQARIRVLAPLLCADLAQRHHDGLIDFRPGEFSPALLDDGDTPALVIAATDDEDVNAAVAAACRARRLPINVVDSPSLCDFIFPAIIDRSPLVMAVSSGGAAPVLARLVRSRIEAAVPAAFGQLAELAETLRPQVKAALPDVDSRRHFWESTLESADAELALQGDIDQARQAFLARLAAPGTPEKGEALLIAAGSGDPDDMTFRALRLLQRAELVFHDADVPAAIVDLARRDADRVALAAADEGAQVLAAVRAGRRVAWLRAGDGTRHDDMADRLAREGLRTLRAAGVAGHARAGL</sequence>
<dbReference type="Gene3D" id="3.30.160.110">
    <property type="entry name" value="Siroheme synthase, domain 2"/>
    <property type="match status" value="1"/>
</dbReference>
<evidence type="ECO:0000259" key="9">
    <source>
        <dbReference type="Pfam" id="PF00590"/>
    </source>
</evidence>
<dbReference type="GO" id="GO:0019354">
    <property type="term" value="P:siroheme biosynthetic process"/>
    <property type="evidence" value="ECO:0007669"/>
    <property type="project" value="UniProtKB-UniPathway"/>
</dbReference>
<dbReference type="SUPFAM" id="SSF51735">
    <property type="entry name" value="NAD(P)-binding Rossmann-fold domains"/>
    <property type="match status" value="1"/>
</dbReference>
<dbReference type="Pfam" id="PF13241">
    <property type="entry name" value="NAD_binding_7"/>
    <property type="match status" value="1"/>
</dbReference>
<dbReference type="InterPro" id="IPR036291">
    <property type="entry name" value="NAD(P)-bd_dom_sf"/>
</dbReference>
<evidence type="ECO:0000256" key="1">
    <source>
        <dbReference type="ARBA" id="ARBA00005010"/>
    </source>
</evidence>
<dbReference type="NCBIfam" id="TIGR01470">
    <property type="entry name" value="cysG_Nterm"/>
    <property type="match status" value="1"/>
</dbReference>
<dbReference type="Gene3D" id="3.40.1010.10">
    <property type="entry name" value="Cobalt-precorrin-4 Transmethylase, Domain 1"/>
    <property type="match status" value="1"/>
</dbReference>
<dbReference type="KEGG" id="maer:DAI18_08920"/>
<dbReference type="InterPro" id="IPR037115">
    <property type="entry name" value="Sirohaem_synt_dimer_dom_sf"/>
</dbReference>
<dbReference type="Pfam" id="PF00590">
    <property type="entry name" value="TP_methylase"/>
    <property type="match status" value="1"/>
</dbReference>
<dbReference type="InterPro" id="IPR035996">
    <property type="entry name" value="4pyrrol_Methylase_sf"/>
</dbReference>
<dbReference type="InterPro" id="IPR028281">
    <property type="entry name" value="Sirohaem_synthase_central"/>
</dbReference>
<feature type="domain" description="Sirohaem synthase dimerisation" evidence="10">
    <location>
        <begin position="157"/>
        <end position="213"/>
    </location>
</feature>
<dbReference type="InterPro" id="IPR019478">
    <property type="entry name" value="Sirohaem_synthase_dimer_dom"/>
</dbReference>
<evidence type="ECO:0000259" key="11">
    <source>
        <dbReference type="Pfam" id="PF14824"/>
    </source>
</evidence>
<organism evidence="12 13">
    <name type="scientific">Microvirgula aerodenitrificans</name>
    <dbReference type="NCBI Taxonomy" id="57480"/>
    <lineage>
        <taxon>Bacteria</taxon>
        <taxon>Pseudomonadati</taxon>
        <taxon>Pseudomonadota</taxon>
        <taxon>Betaproteobacteria</taxon>
        <taxon>Neisseriales</taxon>
        <taxon>Aquaspirillaceae</taxon>
        <taxon>Microvirgula</taxon>
    </lineage>
</organism>
<dbReference type="Gene3D" id="3.40.50.720">
    <property type="entry name" value="NAD(P)-binding Rossmann-like Domain"/>
    <property type="match status" value="1"/>
</dbReference>
<reference evidence="12 13" key="1">
    <citation type="submission" date="2018-04" db="EMBL/GenBank/DDBJ databases">
        <title>Denitrifier Microvirgula.</title>
        <authorList>
            <person name="Anderson E."/>
            <person name="Jang J."/>
            <person name="Ishii S."/>
        </authorList>
    </citation>
    <scope>NUCLEOTIDE SEQUENCE [LARGE SCALE GENOMIC DNA]</scope>
    <source>
        <strain evidence="12 13">BE2.4</strain>
    </source>
</reference>
<evidence type="ECO:0000256" key="6">
    <source>
        <dbReference type="ARBA" id="ARBA00023244"/>
    </source>
</evidence>
<keyword evidence="4" id="KW-0520">NAD</keyword>
<dbReference type="InterPro" id="IPR006367">
    <property type="entry name" value="Sirohaem_synthase_N"/>
</dbReference>
<dbReference type="PANTHER" id="PTHR35330">
    <property type="entry name" value="SIROHEME BIOSYNTHESIS PROTEIN MET8"/>
    <property type="match status" value="1"/>
</dbReference>
<keyword evidence="13" id="KW-1185">Reference proteome</keyword>
<protein>
    <recommendedName>
        <fullName evidence="2">precorrin-2 dehydrogenase</fullName>
        <ecNumber evidence="2">1.3.1.76</ecNumber>
    </recommendedName>
</protein>
<evidence type="ECO:0000256" key="2">
    <source>
        <dbReference type="ARBA" id="ARBA00012400"/>
    </source>
</evidence>
<dbReference type="UniPathway" id="UPA00262">
    <property type="reaction ID" value="UER00222"/>
</dbReference>